<organism evidence="7 8">
    <name type="scientific">Macrophomina phaseolina</name>
    <dbReference type="NCBI Taxonomy" id="35725"/>
    <lineage>
        <taxon>Eukaryota</taxon>
        <taxon>Fungi</taxon>
        <taxon>Dikarya</taxon>
        <taxon>Ascomycota</taxon>
        <taxon>Pezizomycotina</taxon>
        <taxon>Dothideomycetes</taxon>
        <taxon>Dothideomycetes incertae sedis</taxon>
        <taxon>Botryosphaeriales</taxon>
        <taxon>Botryosphaeriaceae</taxon>
        <taxon>Macrophomina</taxon>
    </lineage>
</organism>
<evidence type="ECO:0000256" key="4">
    <source>
        <dbReference type="ARBA" id="ARBA00023242"/>
    </source>
</evidence>
<protein>
    <recommendedName>
        <fullName evidence="6">Xylanolytic transcriptional activator regulatory domain-containing protein</fullName>
    </recommendedName>
</protein>
<comment type="subcellular location">
    <subcellularLocation>
        <location evidence="1">Nucleus</location>
    </subcellularLocation>
</comment>
<keyword evidence="4" id="KW-0539">Nucleus</keyword>
<dbReference type="PANTHER" id="PTHR46910:SF3">
    <property type="entry name" value="HALOTOLERANCE PROTEIN 9-RELATED"/>
    <property type="match status" value="1"/>
</dbReference>
<evidence type="ECO:0000256" key="2">
    <source>
        <dbReference type="ARBA" id="ARBA00022723"/>
    </source>
</evidence>
<dbReference type="InterPro" id="IPR050987">
    <property type="entry name" value="AtrR-like"/>
</dbReference>
<keyword evidence="8" id="KW-1185">Reference proteome</keyword>
<feature type="region of interest" description="Disordered" evidence="5">
    <location>
        <begin position="55"/>
        <end position="121"/>
    </location>
</feature>
<evidence type="ECO:0000256" key="1">
    <source>
        <dbReference type="ARBA" id="ARBA00004123"/>
    </source>
</evidence>
<dbReference type="EMBL" id="JAGTJR010000012">
    <property type="protein sequence ID" value="KAH7051129.1"/>
    <property type="molecule type" value="Genomic_DNA"/>
</dbReference>
<evidence type="ECO:0000256" key="3">
    <source>
        <dbReference type="ARBA" id="ARBA00023125"/>
    </source>
</evidence>
<feature type="compositionally biased region" description="Basic and acidic residues" evidence="5">
    <location>
        <begin position="58"/>
        <end position="69"/>
    </location>
</feature>
<feature type="compositionally biased region" description="Basic and acidic residues" evidence="5">
    <location>
        <begin position="108"/>
        <end position="119"/>
    </location>
</feature>
<feature type="non-terminal residue" evidence="7">
    <location>
        <position position="1"/>
    </location>
</feature>
<gene>
    <name evidence="7" type="ORF">B0J12DRAFT_573159</name>
</gene>
<accession>A0ABQ8GBN4</accession>
<dbReference type="Pfam" id="PF04082">
    <property type="entry name" value="Fungal_trans"/>
    <property type="match status" value="1"/>
</dbReference>
<name>A0ABQ8GBN4_9PEZI</name>
<feature type="compositionally biased region" description="Polar residues" evidence="5">
    <location>
        <begin position="93"/>
        <end position="105"/>
    </location>
</feature>
<dbReference type="CDD" id="cd12148">
    <property type="entry name" value="fungal_TF_MHR"/>
    <property type="match status" value="1"/>
</dbReference>
<keyword evidence="2" id="KW-0479">Metal-binding</keyword>
<dbReference type="PANTHER" id="PTHR46910">
    <property type="entry name" value="TRANSCRIPTION FACTOR PDR1"/>
    <property type="match status" value="1"/>
</dbReference>
<evidence type="ECO:0000313" key="7">
    <source>
        <dbReference type="EMBL" id="KAH7051129.1"/>
    </source>
</evidence>
<keyword evidence="3" id="KW-0238">DNA-binding</keyword>
<evidence type="ECO:0000256" key="5">
    <source>
        <dbReference type="SAM" id="MobiDB-lite"/>
    </source>
</evidence>
<proteinExistence type="predicted"/>
<feature type="domain" description="Xylanolytic transcriptional activator regulatory" evidence="6">
    <location>
        <begin position="297"/>
        <end position="371"/>
    </location>
</feature>
<comment type="caution">
    <text evidence="7">The sequence shown here is derived from an EMBL/GenBank/DDBJ whole genome shotgun (WGS) entry which is preliminary data.</text>
</comment>
<reference evidence="7 8" key="1">
    <citation type="journal article" date="2021" name="Nat. Commun.">
        <title>Genetic determinants of endophytism in the Arabidopsis root mycobiome.</title>
        <authorList>
            <person name="Mesny F."/>
            <person name="Miyauchi S."/>
            <person name="Thiergart T."/>
            <person name="Pickel B."/>
            <person name="Atanasova L."/>
            <person name="Karlsson M."/>
            <person name="Huettel B."/>
            <person name="Barry K.W."/>
            <person name="Haridas S."/>
            <person name="Chen C."/>
            <person name="Bauer D."/>
            <person name="Andreopoulos W."/>
            <person name="Pangilinan J."/>
            <person name="LaButti K."/>
            <person name="Riley R."/>
            <person name="Lipzen A."/>
            <person name="Clum A."/>
            <person name="Drula E."/>
            <person name="Henrissat B."/>
            <person name="Kohler A."/>
            <person name="Grigoriev I.V."/>
            <person name="Martin F.M."/>
            <person name="Hacquard S."/>
        </authorList>
    </citation>
    <scope>NUCLEOTIDE SEQUENCE [LARGE SCALE GENOMIC DNA]</scope>
    <source>
        <strain evidence="7 8">MPI-SDFR-AT-0080</strain>
    </source>
</reference>
<dbReference type="InterPro" id="IPR007219">
    <property type="entry name" value="XnlR_reg_dom"/>
</dbReference>
<evidence type="ECO:0000313" key="8">
    <source>
        <dbReference type="Proteomes" id="UP000774617"/>
    </source>
</evidence>
<sequence length="636" mass="71637">TKVNCIRTRQKRPQSAKLRTAERIRVMAERLSKIEGFVMNRDDLAYHISQNRALTGEASDHDPAVETRQNESSNTILPLKRKQIEEAFPRRGQPSSRPNEDTAYQTGRARDDIDEELSRSSKLSVEQRMSLEAALSVVHQISGDSPLLPVENGYRSESTPEDLTPSEILHIIMQVLSVKEGGPGFTTTAHLPDHISAEVKERVGTAILENNVEESILLHYRIIMHYKAIRLYHCLYTPNLPHSTLKNHSKMMEARHINAVMCGLHFVDLFTNPSLSLLQAVLCGAILQHANGDINGCWLMTASASRLFVALGYHEITNTAPRDAMDEEIFACLLWCYVLDKETCFILRRPSSLPKLQIGMSRLVPSNFPEDIKFLDVPQQQQQQQQQQGMLIRCEAGFPETPKVTIPEKGGKLVRVVSVRFLFLLTRSLKHPAPRSHTPKSVGWWAMEFKLYATATAILRLNPSSLQDPNLHDGCLSCARKTLKASMTICLGANFPIFELPWARMLTYSKMILSNPLSPFLVIFCNVVRTLHAEDLCLLRKVYDGMSRLDDMSEHVSNVHRIFATLVGLCEPLIPKQTVCQDASRKAINSERPLSGMQGNSDQGGDVYVGNQTCDDDIMWQILRSQPSIDWYKATI</sequence>
<dbReference type="Proteomes" id="UP000774617">
    <property type="component" value="Unassembled WGS sequence"/>
</dbReference>
<dbReference type="SMART" id="SM00906">
    <property type="entry name" value="Fungal_trans"/>
    <property type="match status" value="1"/>
</dbReference>
<evidence type="ECO:0000259" key="6">
    <source>
        <dbReference type="SMART" id="SM00906"/>
    </source>
</evidence>